<dbReference type="Pfam" id="PF01148">
    <property type="entry name" value="CTP_transf_1"/>
    <property type="match status" value="1"/>
</dbReference>
<evidence type="ECO:0000313" key="20">
    <source>
        <dbReference type="EMBL" id="RFF30272.1"/>
    </source>
</evidence>
<dbReference type="GO" id="GO:0004605">
    <property type="term" value="F:phosphatidate cytidylyltransferase activity"/>
    <property type="evidence" value="ECO:0007669"/>
    <property type="project" value="UniProtKB-EC"/>
</dbReference>
<dbReference type="InterPro" id="IPR000374">
    <property type="entry name" value="PC_trans"/>
</dbReference>
<keyword evidence="9" id="KW-0444">Lipid biosynthesis</keyword>
<evidence type="ECO:0000256" key="2">
    <source>
        <dbReference type="ARBA" id="ARBA00004651"/>
    </source>
</evidence>
<gene>
    <name evidence="20" type="ORF">DZC52_09350</name>
</gene>
<keyword evidence="16" id="KW-0594">Phospholipid biosynthesis</keyword>
<keyword evidence="13 19" id="KW-1133">Transmembrane helix</keyword>
<dbReference type="EMBL" id="QUZK01000037">
    <property type="protein sequence ID" value="RFF30272.1"/>
    <property type="molecule type" value="Genomic_DNA"/>
</dbReference>
<feature type="transmembrane region" description="Helical" evidence="19">
    <location>
        <begin position="78"/>
        <end position="96"/>
    </location>
</feature>
<feature type="transmembrane region" description="Helical" evidence="19">
    <location>
        <begin position="108"/>
        <end position="127"/>
    </location>
</feature>
<name>A0A3E1K8B6_9GAMM</name>
<evidence type="ECO:0000256" key="8">
    <source>
        <dbReference type="ARBA" id="ARBA00022475"/>
    </source>
</evidence>
<dbReference type="RefSeq" id="WP_116650873.1">
    <property type="nucleotide sequence ID" value="NZ_QUZK01000037.1"/>
</dbReference>
<dbReference type="EC" id="2.7.7.41" evidence="6 18"/>
<dbReference type="GO" id="GO:0005886">
    <property type="term" value="C:plasma membrane"/>
    <property type="evidence" value="ECO:0007669"/>
    <property type="project" value="UniProtKB-SubCell"/>
</dbReference>
<comment type="pathway">
    <text evidence="3 18">Phospholipid metabolism; CDP-diacylglycerol biosynthesis; CDP-diacylglycerol from sn-glycerol 3-phosphate: step 3/3.</text>
</comment>
<evidence type="ECO:0000256" key="19">
    <source>
        <dbReference type="SAM" id="Phobius"/>
    </source>
</evidence>
<keyword evidence="17" id="KW-1208">Phospholipid metabolism</keyword>
<comment type="subcellular location">
    <subcellularLocation>
        <location evidence="2">Cell membrane</location>
        <topology evidence="2">Multi-pass membrane protein</topology>
    </subcellularLocation>
</comment>
<evidence type="ECO:0000256" key="10">
    <source>
        <dbReference type="ARBA" id="ARBA00022679"/>
    </source>
</evidence>
<evidence type="ECO:0000256" key="11">
    <source>
        <dbReference type="ARBA" id="ARBA00022692"/>
    </source>
</evidence>
<proteinExistence type="inferred from homology"/>
<evidence type="ECO:0000256" key="13">
    <source>
        <dbReference type="ARBA" id="ARBA00022989"/>
    </source>
</evidence>
<dbReference type="PANTHER" id="PTHR46382">
    <property type="entry name" value="PHOSPHATIDATE CYTIDYLYLTRANSFERASE"/>
    <property type="match status" value="1"/>
</dbReference>
<dbReference type="AlphaFoldDB" id="A0A3E1K8B6"/>
<comment type="caution">
    <text evidence="20">The sequence shown here is derived from an EMBL/GenBank/DDBJ whole genome shotgun (WGS) entry which is preliminary data.</text>
</comment>
<reference evidence="20 21" key="1">
    <citation type="submission" date="2018-08" db="EMBL/GenBank/DDBJ databases">
        <title>Wenzhouxiangella salilacus sp. nov., a novel bacterium isolated from a saline lake in Xinjiang Province, China.</title>
        <authorList>
            <person name="Han S."/>
        </authorList>
    </citation>
    <scope>NUCLEOTIDE SEQUENCE [LARGE SCALE GENOMIC DNA]</scope>
    <source>
        <strain evidence="20 21">XDB06</strain>
    </source>
</reference>
<accession>A0A3E1K8B6</accession>
<feature type="transmembrane region" description="Helical" evidence="19">
    <location>
        <begin position="133"/>
        <end position="154"/>
    </location>
</feature>
<keyword evidence="8" id="KW-1003">Cell membrane</keyword>
<feature type="transmembrane region" description="Helical" evidence="19">
    <location>
        <begin position="54"/>
        <end position="72"/>
    </location>
</feature>
<feature type="transmembrane region" description="Helical" evidence="19">
    <location>
        <begin position="12"/>
        <end position="42"/>
    </location>
</feature>
<dbReference type="PANTHER" id="PTHR46382:SF1">
    <property type="entry name" value="PHOSPHATIDATE CYTIDYLYLTRANSFERASE"/>
    <property type="match status" value="1"/>
</dbReference>
<evidence type="ECO:0000256" key="3">
    <source>
        <dbReference type="ARBA" id="ARBA00005119"/>
    </source>
</evidence>
<keyword evidence="21" id="KW-1185">Reference proteome</keyword>
<feature type="transmembrane region" description="Helical" evidence="19">
    <location>
        <begin position="175"/>
        <end position="197"/>
    </location>
</feature>
<dbReference type="UniPathway" id="UPA00557">
    <property type="reaction ID" value="UER00614"/>
</dbReference>
<keyword evidence="10 18" id="KW-0808">Transferase</keyword>
<evidence type="ECO:0000256" key="7">
    <source>
        <dbReference type="ARBA" id="ARBA00019373"/>
    </source>
</evidence>
<evidence type="ECO:0000256" key="5">
    <source>
        <dbReference type="ARBA" id="ARBA00010185"/>
    </source>
</evidence>
<feature type="transmembrane region" description="Helical" evidence="19">
    <location>
        <begin position="203"/>
        <end position="223"/>
    </location>
</feature>
<evidence type="ECO:0000313" key="21">
    <source>
        <dbReference type="Proteomes" id="UP000260351"/>
    </source>
</evidence>
<keyword evidence="12 18" id="KW-0548">Nucleotidyltransferase</keyword>
<organism evidence="20 21">
    <name type="scientific">Wenzhouxiangella sediminis</name>
    <dbReference type="NCBI Taxonomy" id="1792836"/>
    <lineage>
        <taxon>Bacteria</taxon>
        <taxon>Pseudomonadati</taxon>
        <taxon>Pseudomonadota</taxon>
        <taxon>Gammaproteobacteria</taxon>
        <taxon>Chromatiales</taxon>
        <taxon>Wenzhouxiangellaceae</taxon>
        <taxon>Wenzhouxiangella</taxon>
    </lineage>
</organism>
<evidence type="ECO:0000256" key="14">
    <source>
        <dbReference type="ARBA" id="ARBA00023098"/>
    </source>
</evidence>
<evidence type="ECO:0000256" key="16">
    <source>
        <dbReference type="ARBA" id="ARBA00023209"/>
    </source>
</evidence>
<comment type="catalytic activity">
    <reaction evidence="1 18">
        <text>a 1,2-diacyl-sn-glycero-3-phosphate + CTP + H(+) = a CDP-1,2-diacyl-sn-glycerol + diphosphate</text>
        <dbReference type="Rhea" id="RHEA:16229"/>
        <dbReference type="ChEBI" id="CHEBI:15378"/>
        <dbReference type="ChEBI" id="CHEBI:33019"/>
        <dbReference type="ChEBI" id="CHEBI:37563"/>
        <dbReference type="ChEBI" id="CHEBI:58332"/>
        <dbReference type="ChEBI" id="CHEBI:58608"/>
        <dbReference type="EC" id="2.7.7.41"/>
    </reaction>
</comment>
<keyword evidence="14" id="KW-0443">Lipid metabolism</keyword>
<evidence type="ECO:0000256" key="18">
    <source>
        <dbReference type="RuleBase" id="RU003938"/>
    </source>
</evidence>
<evidence type="ECO:0000256" key="6">
    <source>
        <dbReference type="ARBA" id="ARBA00012487"/>
    </source>
</evidence>
<evidence type="ECO:0000256" key="4">
    <source>
        <dbReference type="ARBA" id="ARBA00005189"/>
    </source>
</evidence>
<sequence length="272" mass="27975">MLRLRVLTALAMAAIGLLGVFLLPATGFALLVGAVLPLLGGWEAARLAGIDHPAARWIYGVGLAGLAALIHGMGLEPAWLLSIACLLWLVNLAWLSRPGLGRSGAPPIVAFKLVVLGGVLLAAWLGLSLLQSISPWLVFLLLVIIAAADTGAYFSGRHFGGAKLAPRISPGKTRAGALGGLLGAAVLTPLAGAIFPLNPFEPFTLAALAFGIAMISIGGDLYISLLKRQRDLKDTSALLPGHGGILDRFDSMSAAVPFFALAVLNAAGTPLT</sequence>
<keyword evidence="15 19" id="KW-0472">Membrane</keyword>
<evidence type="ECO:0000256" key="17">
    <source>
        <dbReference type="ARBA" id="ARBA00023264"/>
    </source>
</evidence>
<dbReference type="OrthoDB" id="9799199at2"/>
<evidence type="ECO:0000256" key="12">
    <source>
        <dbReference type="ARBA" id="ARBA00022695"/>
    </source>
</evidence>
<evidence type="ECO:0000256" key="15">
    <source>
        <dbReference type="ARBA" id="ARBA00023136"/>
    </source>
</evidence>
<dbReference type="PROSITE" id="PS01315">
    <property type="entry name" value="CDS"/>
    <property type="match status" value="1"/>
</dbReference>
<keyword evidence="11 18" id="KW-0812">Transmembrane</keyword>
<dbReference type="Proteomes" id="UP000260351">
    <property type="component" value="Unassembled WGS sequence"/>
</dbReference>
<dbReference type="GO" id="GO:0016024">
    <property type="term" value="P:CDP-diacylglycerol biosynthetic process"/>
    <property type="evidence" value="ECO:0007669"/>
    <property type="project" value="UniProtKB-UniPathway"/>
</dbReference>
<comment type="similarity">
    <text evidence="5 18">Belongs to the CDS family.</text>
</comment>
<comment type="pathway">
    <text evidence="4">Lipid metabolism.</text>
</comment>
<evidence type="ECO:0000256" key="9">
    <source>
        <dbReference type="ARBA" id="ARBA00022516"/>
    </source>
</evidence>
<evidence type="ECO:0000256" key="1">
    <source>
        <dbReference type="ARBA" id="ARBA00001698"/>
    </source>
</evidence>
<protein>
    <recommendedName>
        <fullName evidence="7 18">Phosphatidate cytidylyltransferase</fullName>
        <ecNumber evidence="6 18">2.7.7.41</ecNumber>
    </recommendedName>
</protein>